<dbReference type="AlphaFoldDB" id="A0AB34VK09"/>
<dbReference type="Proteomes" id="UP000072520">
    <property type="component" value="Unassembled WGS sequence"/>
</dbReference>
<sequence>MACYRKACADYPFKLKVKNVSVIGFSYFLSAGYYVILAVDYCAAAEKISMNITLHFFLSPRAYSDKRSARLIFCAGSQPGNSAGPVFDFIFLLK</sequence>
<protein>
    <submittedName>
        <fullName evidence="2">Uncharacterized protein</fullName>
    </submittedName>
</protein>
<dbReference type="EMBL" id="LDSI01000003">
    <property type="protein sequence ID" value="KTT00475.1"/>
    <property type="molecule type" value="Genomic_DNA"/>
</dbReference>
<accession>A0AB34VK09</accession>
<keyword evidence="1" id="KW-0812">Transmembrane</keyword>
<keyword evidence="1" id="KW-0472">Membrane</keyword>
<evidence type="ECO:0000256" key="1">
    <source>
        <dbReference type="SAM" id="Phobius"/>
    </source>
</evidence>
<feature type="transmembrane region" description="Helical" evidence="1">
    <location>
        <begin position="20"/>
        <end position="43"/>
    </location>
</feature>
<reference evidence="2 3" key="1">
    <citation type="journal article" date="2016" name="Front. Microbiol.">
        <title>Genomic Resource of Rice Seed Associated Bacteria.</title>
        <authorList>
            <person name="Midha S."/>
            <person name="Bansal K."/>
            <person name="Sharma S."/>
            <person name="Kumar N."/>
            <person name="Patil P.P."/>
            <person name="Chaudhry V."/>
            <person name="Patil P.B."/>
        </authorList>
    </citation>
    <scope>NUCLEOTIDE SEQUENCE [LARGE SCALE GENOMIC DNA]</scope>
    <source>
        <strain evidence="2 3">RSA13</strain>
    </source>
</reference>
<proteinExistence type="predicted"/>
<organism evidence="2 3">
    <name type="scientific">Pantoea stewartii</name>
    <dbReference type="NCBI Taxonomy" id="66269"/>
    <lineage>
        <taxon>Bacteria</taxon>
        <taxon>Pseudomonadati</taxon>
        <taxon>Pseudomonadota</taxon>
        <taxon>Gammaproteobacteria</taxon>
        <taxon>Enterobacterales</taxon>
        <taxon>Erwiniaceae</taxon>
        <taxon>Pantoea</taxon>
    </lineage>
</organism>
<gene>
    <name evidence="2" type="ORF">RSA13_03465</name>
</gene>
<evidence type="ECO:0000313" key="3">
    <source>
        <dbReference type="Proteomes" id="UP000072520"/>
    </source>
</evidence>
<name>A0AB34VK09_9GAMM</name>
<comment type="caution">
    <text evidence="2">The sequence shown here is derived from an EMBL/GenBank/DDBJ whole genome shotgun (WGS) entry which is preliminary data.</text>
</comment>
<keyword evidence="1" id="KW-1133">Transmembrane helix</keyword>
<evidence type="ECO:0000313" key="2">
    <source>
        <dbReference type="EMBL" id="KTT00475.1"/>
    </source>
</evidence>